<dbReference type="InterPro" id="IPR051910">
    <property type="entry name" value="ComF/GntX_DNA_util-trans"/>
</dbReference>
<name>A0A4R0EQ09_9GAMM</name>
<dbReference type="Gene3D" id="3.40.50.2020">
    <property type="match status" value="1"/>
</dbReference>
<accession>A0A4R0EQ09</accession>
<comment type="caution">
    <text evidence="3">The sequence shown here is derived from an EMBL/GenBank/DDBJ whole genome shotgun (WGS) entry which is preliminary data.</text>
</comment>
<dbReference type="CDD" id="cd06223">
    <property type="entry name" value="PRTases_typeI"/>
    <property type="match status" value="1"/>
</dbReference>
<proteinExistence type="inferred from homology"/>
<evidence type="ECO:0000256" key="1">
    <source>
        <dbReference type="ARBA" id="ARBA00008007"/>
    </source>
</evidence>
<evidence type="ECO:0000313" key="3">
    <source>
        <dbReference type="EMBL" id="TCB61508.1"/>
    </source>
</evidence>
<dbReference type="InterPro" id="IPR000836">
    <property type="entry name" value="PRTase_dom"/>
</dbReference>
<dbReference type="OrthoDB" id="9793412at2"/>
<evidence type="ECO:0000259" key="2">
    <source>
        <dbReference type="Pfam" id="PF00156"/>
    </source>
</evidence>
<organism evidence="3 4">
    <name type="scientific">Acinetobacter terrae</name>
    <dbReference type="NCBI Taxonomy" id="2731247"/>
    <lineage>
        <taxon>Bacteria</taxon>
        <taxon>Pseudomonadati</taxon>
        <taxon>Pseudomonadota</taxon>
        <taxon>Gammaproteobacteria</taxon>
        <taxon>Moraxellales</taxon>
        <taxon>Moraxellaceae</taxon>
        <taxon>Acinetobacter</taxon>
        <taxon>Acinetobacter Taxon 24</taxon>
    </lineage>
</organism>
<evidence type="ECO:0000313" key="4">
    <source>
        <dbReference type="Proteomes" id="UP000291380"/>
    </source>
</evidence>
<dbReference type="Proteomes" id="UP000291380">
    <property type="component" value="Unassembled WGS sequence"/>
</dbReference>
<reference evidence="3 4" key="1">
    <citation type="submission" date="2019-02" db="EMBL/GenBank/DDBJ databases">
        <title>High diversity of culturable Acinetobacter species in natural soil and water ecosystems.</title>
        <authorList>
            <person name="Radolfova-Krizova L."/>
            <person name="Nemec A."/>
        </authorList>
    </citation>
    <scope>NUCLEOTIDE SEQUENCE [LARGE SCALE GENOMIC DNA]</scope>
    <source>
        <strain evidence="3 4">ANC 4281</strain>
    </source>
</reference>
<feature type="domain" description="Phosphoribosyltransferase" evidence="2">
    <location>
        <begin position="115"/>
        <end position="206"/>
    </location>
</feature>
<gene>
    <name evidence="3" type="ORF">E0H85_03625</name>
</gene>
<protein>
    <submittedName>
        <fullName evidence="3">ComF family protein</fullName>
    </submittedName>
</protein>
<dbReference type="RefSeq" id="WP_131270588.1">
    <property type="nucleotide sequence ID" value="NZ_SJOA01000002.1"/>
</dbReference>
<comment type="similarity">
    <text evidence="1">Belongs to the ComF/GntX family.</text>
</comment>
<dbReference type="SUPFAM" id="SSF53271">
    <property type="entry name" value="PRTase-like"/>
    <property type="match status" value="1"/>
</dbReference>
<sequence length="210" mass="24294">MLQFINPLLHKAIQSISPCVLCGIDRQQHNSLCRDCWQQLPWSKSTVQRQEMDIQVACHYDYPVDRIIQKFKYEQHLHFQNLLAGALLELRLPKIQAIVPMPISNKRLVERGYNQSLVLAKIIAKALNIPVWQPVTRLQQHSQKGLSRLERIDNIEQQFQINTRSKLRYHRVLILDDVVTTGSSIYALKQKLEELGCQKIYAACVASAEI</sequence>
<dbReference type="InterPro" id="IPR029057">
    <property type="entry name" value="PRTase-like"/>
</dbReference>
<dbReference type="AlphaFoldDB" id="A0A4R0EQ09"/>
<dbReference type="EMBL" id="SJOA01000002">
    <property type="protein sequence ID" value="TCB61508.1"/>
    <property type="molecule type" value="Genomic_DNA"/>
</dbReference>
<dbReference type="Pfam" id="PF00156">
    <property type="entry name" value="Pribosyltran"/>
    <property type="match status" value="1"/>
</dbReference>
<dbReference type="PANTHER" id="PTHR47505">
    <property type="entry name" value="DNA UTILIZATION PROTEIN YHGH"/>
    <property type="match status" value="1"/>
</dbReference>
<dbReference type="PANTHER" id="PTHR47505:SF1">
    <property type="entry name" value="DNA UTILIZATION PROTEIN YHGH"/>
    <property type="match status" value="1"/>
</dbReference>